<protein>
    <submittedName>
        <fullName evidence="1">Uncharacterized protein</fullName>
    </submittedName>
</protein>
<proteinExistence type="predicted"/>
<dbReference type="EMBL" id="JBHTLD010000110">
    <property type="protein sequence ID" value="MFD1187031.1"/>
    <property type="molecule type" value="Genomic_DNA"/>
</dbReference>
<evidence type="ECO:0000313" key="1">
    <source>
        <dbReference type="EMBL" id="MFD1187031.1"/>
    </source>
</evidence>
<comment type="caution">
    <text evidence="1">The sequence shown here is derived from an EMBL/GenBank/DDBJ whole genome shotgun (WGS) entry which is preliminary data.</text>
</comment>
<sequence>MKHTATHTADIYTSETGSVHQCDRRNRLVLNFAGQLTVLKVEAFLRLKRVVDSIDLEAMASCPARSADYEIISVCGCDRCFVLTLAELIAFRELLNAARFMMELNSMLHQYLNAELV</sequence>
<dbReference type="Proteomes" id="UP001597094">
    <property type="component" value="Unassembled WGS sequence"/>
</dbReference>
<accession>A0ABW3SSU4</accession>
<keyword evidence="2" id="KW-1185">Reference proteome</keyword>
<organism evidence="1 2">
    <name type="scientific">Pontibacter rugosus</name>
    <dbReference type="NCBI Taxonomy" id="1745966"/>
    <lineage>
        <taxon>Bacteria</taxon>
        <taxon>Pseudomonadati</taxon>
        <taxon>Bacteroidota</taxon>
        <taxon>Cytophagia</taxon>
        <taxon>Cytophagales</taxon>
        <taxon>Hymenobacteraceae</taxon>
        <taxon>Pontibacter</taxon>
    </lineage>
</organism>
<evidence type="ECO:0000313" key="2">
    <source>
        <dbReference type="Proteomes" id="UP001597094"/>
    </source>
</evidence>
<gene>
    <name evidence="1" type="ORF">ACFQ2O_12520</name>
</gene>
<dbReference type="RefSeq" id="WP_377528079.1">
    <property type="nucleotide sequence ID" value="NZ_JBHTLD010000110.1"/>
</dbReference>
<name>A0ABW3SSU4_9BACT</name>
<reference evidence="2" key="1">
    <citation type="journal article" date="2019" name="Int. J. Syst. Evol. Microbiol.">
        <title>The Global Catalogue of Microorganisms (GCM) 10K type strain sequencing project: providing services to taxonomists for standard genome sequencing and annotation.</title>
        <authorList>
            <consortium name="The Broad Institute Genomics Platform"/>
            <consortium name="The Broad Institute Genome Sequencing Center for Infectious Disease"/>
            <person name="Wu L."/>
            <person name="Ma J."/>
        </authorList>
    </citation>
    <scope>NUCLEOTIDE SEQUENCE [LARGE SCALE GENOMIC DNA]</scope>
    <source>
        <strain evidence="2">JCM 31319</strain>
    </source>
</reference>